<dbReference type="InterPro" id="IPR000771">
    <property type="entry name" value="FBA_II"/>
</dbReference>
<name>A0A1H2DN64_9PROT</name>
<dbReference type="RefSeq" id="WP_062558467.1">
    <property type="nucleotide sequence ID" value="NZ_CP013341.1"/>
</dbReference>
<dbReference type="SUPFAM" id="SSF51569">
    <property type="entry name" value="Aldolase"/>
    <property type="match status" value="1"/>
</dbReference>
<sequence>MPLVDMRDMLQHAYQNNYAIGGFGLVSLDFLEAIIMAAECCRSPVIINLSQPLFGEYDFRLILPAVERAAQLAKVPVAIHFDHAKQHESIVQAINLGCNSVMLDVSSEAFTVNIAQTSRATEIAHASGAAIEGMLGFVGGTEGENAINHLGEIIYTSAEEAKVYVNRTKVDCLAVSIGTVHGRQSNRAKLDFKRLKRINDELGIPLVLHGGSGLIEDQYHKLILNGVAKINCYTELSDIAAATIRSNVQTRAKKGYIETMHDVKNNLLEQVSLCMHHWGSAGRAAEVLIQCRAWQPVEQIIAYNVEERYLQHIDTFIERSRETLCAIPGVRQVFAGWALIASDQYHLCWRIQFATTDASKNFQTHAEYLAFIDQLARISEPDKINITFAATSVEPNPRIEEIRISPAQHI</sequence>
<dbReference type="GO" id="GO:0016832">
    <property type="term" value="F:aldehyde-lyase activity"/>
    <property type="evidence" value="ECO:0007669"/>
    <property type="project" value="InterPro"/>
</dbReference>
<dbReference type="KEGG" id="nur:ATY38_05740"/>
<dbReference type="GO" id="GO:0008270">
    <property type="term" value="F:zinc ion binding"/>
    <property type="evidence" value="ECO:0007669"/>
    <property type="project" value="InterPro"/>
</dbReference>
<dbReference type="Gene3D" id="3.20.20.70">
    <property type="entry name" value="Aldolase class I"/>
    <property type="match status" value="1"/>
</dbReference>
<protein>
    <submittedName>
        <fullName evidence="1">Fructose-bisphosphate aldolase, class II</fullName>
    </submittedName>
</protein>
<accession>A0A1H2DN64</accession>
<dbReference type="GO" id="GO:0005975">
    <property type="term" value="P:carbohydrate metabolic process"/>
    <property type="evidence" value="ECO:0007669"/>
    <property type="project" value="InterPro"/>
</dbReference>
<proteinExistence type="predicted"/>
<dbReference type="EMBL" id="FNLN01000001">
    <property type="protein sequence ID" value="SDT84377.1"/>
    <property type="molecule type" value="Genomic_DNA"/>
</dbReference>
<dbReference type="Proteomes" id="UP000182882">
    <property type="component" value="Unassembled WGS sequence"/>
</dbReference>
<dbReference type="Pfam" id="PF01116">
    <property type="entry name" value="F_bP_aldolase"/>
    <property type="match status" value="1"/>
</dbReference>
<organism evidence="1 2">
    <name type="scientific">Nitrosomonas ureae</name>
    <dbReference type="NCBI Taxonomy" id="44577"/>
    <lineage>
        <taxon>Bacteria</taxon>
        <taxon>Pseudomonadati</taxon>
        <taxon>Pseudomonadota</taxon>
        <taxon>Betaproteobacteria</taxon>
        <taxon>Nitrosomonadales</taxon>
        <taxon>Nitrosomonadaceae</taxon>
        <taxon>Nitrosomonas</taxon>
    </lineage>
</organism>
<reference evidence="2" key="1">
    <citation type="submission" date="2016-10" db="EMBL/GenBank/DDBJ databases">
        <authorList>
            <person name="Varghese N."/>
            <person name="Submissions S."/>
        </authorList>
    </citation>
    <scope>NUCLEOTIDE SEQUENCE [LARGE SCALE GENOMIC DNA]</scope>
    <source>
        <strain evidence="2">Nm10</strain>
    </source>
</reference>
<evidence type="ECO:0000313" key="2">
    <source>
        <dbReference type="Proteomes" id="UP000182882"/>
    </source>
</evidence>
<keyword evidence="2" id="KW-1185">Reference proteome</keyword>
<dbReference type="Gene3D" id="3.30.70.100">
    <property type="match status" value="1"/>
</dbReference>
<dbReference type="PANTHER" id="PTHR30304:SF0">
    <property type="entry name" value="D-TAGATOSE-1,6-BISPHOSPHATE ALDOLASE SUBUNIT GATY-RELATED"/>
    <property type="match status" value="1"/>
</dbReference>
<dbReference type="PANTHER" id="PTHR30304">
    <property type="entry name" value="D-TAGATOSE-1,6-BISPHOSPHATE ALDOLASE"/>
    <property type="match status" value="1"/>
</dbReference>
<evidence type="ECO:0000313" key="1">
    <source>
        <dbReference type="EMBL" id="SDT84377.1"/>
    </source>
</evidence>
<dbReference type="CDD" id="cd00947">
    <property type="entry name" value="TBP_aldolase_IIB"/>
    <property type="match status" value="1"/>
</dbReference>
<dbReference type="AlphaFoldDB" id="A0A1H2DN64"/>
<dbReference type="InterPro" id="IPR050246">
    <property type="entry name" value="Class_II_FBP_aldolase"/>
</dbReference>
<gene>
    <name evidence="1" type="ORF">SAMN05216406_101241</name>
</gene>
<dbReference type="InterPro" id="IPR013785">
    <property type="entry name" value="Aldolase_TIM"/>
</dbReference>